<organism evidence="2 3">
    <name type="scientific">Spiroplasma gladiatoris</name>
    <dbReference type="NCBI Taxonomy" id="2143"/>
    <lineage>
        <taxon>Bacteria</taxon>
        <taxon>Bacillati</taxon>
        <taxon>Mycoplasmatota</taxon>
        <taxon>Mollicutes</taxon>
        <taxon>Entomoplasmatales</taxon>
        <taxon>Spiroplasmataceae</taxon>
        <taxon>Spiroplasma</taxon>
    </lineage>
</organism>
<feature type="transmembrane region" description="Helical" evidence="1">
    <location>
        <begin position="35"/>
        <end position="56"/>
    </location>
</feature>
<dbReference type="RefSeq" id="WP_134297125.1">
    <property type="nucleotide sequence ID" value="NZ_CP038013.1"/>
</dbReference>
<proteinExistence type="predicted"/>
<dbReference type="KEGG" id="sgq:SGLAD_v1c01240"/>
<keyword evidence="1" id="KW-0812">Transmembrane</keyword>
<keyword evidence="3" id="KW-1185">Reference proteome</keyword>
<dbReference type="EMBL" id="CP038013">
    <property type="protein sequence ID" value="QBQ07323.1"/>
    <property type="molecule type" value="Genomic_DNA"/>
</dbReference>
<reference evidence="2 3" key="1">
    <citation type="submission" date="2019-03" db="EMBL/GenBank/DDBJ databases">
        <title>Complete genome sequence of Spiroplasma gladiatoris TG-1 (DSM 22552).</title>
        <authorList>
            <person name="Lin Y.-C."/>
            <person name="Chou L."/>
            <person name="Kuo C.-H."/>
        </authorList>
    </citation>
    <scope>NUCLEOTIDE SEQUENCE [LARGE SCALE GENOMIC DNA]</scope>
    <source>
        <strain evidence="2 3">TG-1</strain>
    </source>
</reference>
<accession>A0A4P7AI22</accession>
<feature type="transmembrane region" description="Helical" evidence="1">
    <location>
        <begin position="121"/>
        <end position="150"/>
    </location>
</feature>
<evidence type="ECO:0000313" key="2">
    <source>
        <dbReference type="EMBL" id="QBQ07323.1"/>
    </source>
</evidence>
<name>A0A4P7AI22_9MOLU</name>
<feature type="transmembrane region" description="Helical" evidence="1">
    <location>
        <begin position="162"/>
        <end position="183"/>
    </location>
</feature>
<evidence type="ECO:0000313" key="3">
    <source>
        <dbReference type="Proteomes" id="UP000294309"/>
    </source>
</evidence>
<feature type="transmembrane region" description="Helical" evidence="1">
    <location>
        <begin position="76"/>
        <end position="98"/>
    </location>
</feature>
<sequence length="713" mass="81813">MELNLVKHKKNKSTNSNNIKANLSVIFAINLKMTFASPGVIIAFLIHFISLIAILLVETTSGIQTQNIGSIGNYKIIFYVVSVLSTIFFVMMMLLFLFKKQKKSGIHSIELRAGLAVWKSYILRVLVATTIITIANILVLIGVAIMGLLFTVPTELYKAFPYSQVAFIIFLAIIMILILLPIFIYSSTMVGTLMATVLMFVFSLSPIFASIRYSFSGKDAEDDYALKFNVLNEFYENTKNDENVKKIFNDEQISEVDSRSKLVTTLEENLAGYQSGLSSFNLPSASITSKFKQFYTSNNSQESSSTNRYNSWDLVNKDKEGSDFLSTNFKSLIWDTIITNDMYLGQVNYDYSFTPSVNKDARNKKSILEDTPIKSVLDELFDSLKNNQDKIDSKNKNEIPTMFLKKYNYNSSEVYKTKKVSISDFANQLEKYSPKYANLISTAAKIYDKYSAIFNEQQTNIFKNTNPIEYISGSSSNKKYALDDYYTGDFRANLFVDDVYYKPFEGGQYNYYYKVPYDFFSEYNNRTKQYEDQEEHLGDTGLKALSDEEKETINKNQEVAEIYKKFPEITILNWLIVNLWYESFTIAVDSVDELYSYYVSSKNGSKLTFDVFRHFAVMSSGLFANSSLNDSYNNTDSKVLYQGKTSSIKNILDYEKYLPQYNKNYAVQKPFLTEGKVIYKNAFIIPLAYAIYLLLASPLYYLGYMAYKRKIRT</sequence>
<dbReference type="AlphaFoldDB" id="A0A4P7AI22"/>
<protein>
    <submittedName>
        <fullName evidence="2">ABC transporter permease</fullName>
    </submittedName>
</protein>
<keyword evidence="1" id="KW-1133">Transmembrane helix</keyword>
<evidence type="ECO:0000256" key="1">
    <source>
        <dbReference type="SAM" id="Phobius"/>
    </source>
</evidence>
<dbReference type="Proteomes" id="UP000294309">
    <property type="component" value="Chromosome"/>
</dbReference>
<feature type="transmembrane region" description="Helical" evidence="1">
    <location>
        <begin position="190"/>
        <end position="209"/>
    </location>
</feature>
<gene>
    <name evidence="2" type="ORF">SGLAD_v1c01240</name>
</gene>
<keyword evidence="1" id="KW-0472">Membrane</keyword>
<feature type="transmembrane region" description="Helical" evidence="1">
    <location>
        <begin position="683"/>
        <end position="702"/>
    </location>
</feature>
<dbReference type="OrthoDB" id="387892at2"/>